<evidence type="ECO:0000256" key="5">
    <source>
        <dbReference type="ARBA" id="ARBA00022490"/>
    </source>
</evidence>
<sequence length="547" mass="59378">MIEVKVPIIPGKKPGIVGKIDINVGEKVKKDQILCSIETAKGNRQIKASADGYIKEILVEEGQEVTANEVLILLDEILQVKVEADVKTMEKDLLVIGAGPGGYVAAIYACKRGLDVVLAEKSKLGGTCLNMGCIPTKSLVQSAHCYNALKEMDLFGIEGDFHASVNIEKVLQRKNSVVDTLVSGIEYLIDKNKIDCIEGKAEFINDKLVKVGDKRIQAKNIIIATGSVPDTLKVEGYDLDGVIDSTEALRLNKIPDTLLVIGGGVIGSEFAFIYNTFGSKVHIVEFQDRLLPMLDPDAGREMERVCKEKNIHVSTSSKVVSIKETVEKKYVVSFEKNGKLYSSIAEKVLMSTGRKANIDGLGLGNTSVKFNPQNGSIIVNEYKQTNVSNIYAIGDVSSGLKLAHLASHEAMAAVDHMLGEKREVKEIHVPSVVYTDPEIAVIGYSEQDLKNQNRKYKSCRFPFTANGKALTMNQNKGVIKLLTSEKGEILGAVICGPDASSLIASITIAMKNNVSVTQLTHTVFAHPTTAEVIHEACLALIDRGVHM</sequence>
<dbReference type="Gene3D" id="3.50.50.60">
    <property type="entry name" value="FAD/NAD(P)-binding domain"/>
    <property type="match status" value="2"/>
</dbReference>
<dbReference type="RefSeq" id="WP_059066641.1">
    <property type="nucleotide sequence ID" value="NZ_JAOQJX010000005.1"/>
</dbReference>
<keyword evidence="10 14" id="KW-0520">NAD</keyword>
<evidence type="ECO:0000256" key="13">
    <source>
        <dbReference type="ARBA" id="ARBA00049187"/>
    </source>
</evidence>
<evidence type="ECO:0000259" key="15">
    <source>
        <dbReference type="PROSITE" id="PS50968"/>
    </source>
</evidence>
<dbReference type="InterPro" id="IPR050151">
    <property type="entry name" value="Class-I_Pyr_Nuc-Dis_Oxidored"/>
</dbReference>
<dbReference type="Proteomes" id="UP001652394">
    <property type="component" value="Unassembled WGS sequence"/>
</dbReference>
<keyword evidence="8 14" id="KW-0274">FAD</keyword>
<keyword evidence="17" id="KW-1185">Reference proteome</keyword>
<proteinExistence type="inferred from homology"/>
<dbReference type="PRINTS" id="PR00368">
    <property type="entry name" value="FADPNR"/>
</dbReference>
<evidence type="ECO:0000256" key="2">
    <source>
        <dbReference type="ARBA" id="ARBA00007532"/>
    </source>
</evidence>
<dbReference type="Gene3D" id="2.40.50.100">
    <property type="match status" value="1"/>
</dbReference>
<dbReference type="PROSITE" id="PS00076">
    <property type="entry name" value="PYRIDINE_REDOX_1"/>
    <property type="match status" value="1"/>
</dbReference>
<dbReference type="PROSITE" id="PS50968">
    <property type="entry name" value="BIOTINYL_LIPOYL"/>
    <property type="match status" value="1"/>
</dbReference>
<dbReference type="SUPFAM" id="SSF51905">
    <property type="entry name" value="FAD/NAD(P)-binding domain"/>
    <property type="match status" value="1"/>
</dbReference>
<comment type="catalytic activity">
    <reaction evidence="13 14">
        <text>N(6)-[(R)-dihydrolipoyl]-L-lysyl-[protein] + NAD(+) = N(6)-[(R)-lipoyl]-L-lysyl-[protein] + NADH + H(+)</text>
        <dbReference type="Rhea" id="RHEA:15045"/>
        <dbReference type="Rhea" id="RHEA-COMP:10474"/>
        <dbReference type="Rhea" id="RHEA-COMP:10475"/>
        <dbReference type="ChEBI" id="CHEBI:15378"/>
        <dbReference type="ChEBI" id="CHEBI:57540"/>
        <dbReference type="ChEBI" id="CHEBI:57945"/>
        <dbReference type="ChEBI" id="CHEBI:83099"/>
        <dbReference type="ChEBI" id="CHEBI:83100"/>
        <dbReference type="EC" id="1.8.1.4"/>
    </reaction>
</comment>
<dbReference type="InterPro" id="IPR011053">
    <property type="entry name" value="Single_hybrid_motif"/>
</dbReference>
<keyword evidence="7" id="KW-0450">Lipoyl</keyword>
<evidence type="ECO:0000256" key="4">
    <source>
        <dbReference type="ARBA" id="ARBA00016961"/>
    </source>
</evidence>
<evidence type="ECO:0000256" key="6">
    <source>
        <dbReference type="ARBA" id="ARBA00022630"/>
    </source>
</evidence>
<comment type="similarity">
    <text evidence="2 14">Belongs to the class-I pyridine nucleotide-disulfide oxidoreductase family.</text>
</comment>
<protein>
    <recommendedName>
        <fullName evidence="4 14">Dihydrolipoyl dehydrogenase</fullName>
        <ecNumber evidence="3 14">1.8.1.4</ecNumber>
    </recommendedName>
</protein>
<dbReference type="Gene3D" id="3.30.390.30">
    <property type="match status" value="1"/>
</dbReference>
<dbReference type="SUPFAM" id="SSF55424">
    <property type="entry name" value="FAD/NAD-linked reductases, dimerisation (C-terminal) domain"/>
    <property type="match status" value="1"/>
</dbReference>
<evidence type="ECO:0000256" key="3">
    <source>
        <dbReference type="ARBA" id="ARBA00012608"/>
    </source>
</evidence>
<keyword evidence="6 14" id="KW-0285">Flavoprotein</keyword>
<comment type="cofactor">
    <cofactor evidence="14">
        <name>FAD</name>
        <dbReference type="ChEBI" id="CHEBI:57692"/>
    </cofactor>
    <text evidence="14">Binds 1 FAD per subunit.</text>
</comment>
<dbReference type="NCBIfam" id="TIGR01350">
    <property type="entry name" value="lipoamide_DH"/>
    <property type="match status" value="1"/>
</dbReference>
<evidence type="ECO:0000256" key="8">
    <source>
        <dbReference type="ARBA" id="ARBA00022827"/>
    </source>
</evidence>
<comment type="miscellaneous">
    <text evidence="14">The active site is a redox-active disulfide bond.</text>
</comment>
<dbReference type="Pfam" id="PF02852">
    <property type="entry name" value="Pyr_redox_dim"/>
    <property type="match status" value="1"/>
</dbReference>
<feature type="domain" description="Lipoyl-binding" evidence="15">
    <location>
        <begin position="1"/>
        <end position="75"/>
    </location>
</feature>
<evidence type="ECO:0000313" key="17">
    <source>
        <dbReference type="Proteomes" id="UP001652394"/>
    </source>
</evidence>
<evidence type="ECO:0000256" key="12">
    <source>
        <dbReference type="ARBA" id="ARBA00023284"/>
    </source>
</evidence>
<keyword evidence="11" id="KW-1015">Disulfide bond</keyword>
<dbReference type="EMBL" id="JAOQJX010000005">
    <property type="protein sequence ID" value="MCU6746996.1"/>
    <property type="molecule type" value="Genomic_DNA"/>
</dbReference>
<organism evidence="16 17">
    <name type="scientific">Faecalicatena acetigenes</name>
    <dbReference type="NCBI Taxonomy" id="2981790"/>
    <lineage>
        <taxon>Bacteria</taxon>
        <taxon>Bacillati</taxon>
        <taxon>Bacillota</taxon>
        <taxon>Clostridia</taxon>
        <taxon>Lachnospirales</taxon>
        <taxon>Lachnospiraceae</taxon>
        <taxon>Faecalicatena</taxon>
    </lineage>
</organism>
<evidence type="ECO:0000256" key="9">
    <source>
        <dbReference type="ARBA" id="ARBA00023002"/>
    </source>
</evidence>
<dbReference type="InterPro" id="IPR001100">
    <property type="entry name" value="Pyr_nuc-diS_OxRdtase"/>
</dbReference>
<dbReference type="SUPFAM" id="SSF51230">
    <property type="entry name" value="Single hybrid motif"/>
    <property type="match status" value="1"/>
</dbReference>
<dbReference type="InterPro" id="IPR004099">
    <property type="entry name" value="Pyr_nucl-diS_OxRdtase_dimer"/>
</dbReference>
<dbReference type="PRINTS" id="PR00411">
    <property type="entry name" value="PNDRDTASEI"/>
</dbReference>
<evidence type="ECO:0000256" key="7">
    <source>
        <dbReference type="ARBA" id="ARBA00022823"/>
    </source>
</evidence>
<dbReference type="PROSITE" id="PS00189">
    <property type="entry name" value="LIPOYL"/>
    <property type="match status" value="1"/>
</dbReference>
<reference evidence="16 17" key="1">
    <citation type="journal article" date="2021" name="ISME Commun">
        <title>Automated analysis of genomic sequences facilitates high-throughput and comprehensive description of bacteria.</title>
        <authorList>
            <person name="Hitch T.C.A."/>
        </authorList>
    </citation>
    <scope>NUCLEOTIDE SEQUENCE [LARGE SCALE GENOMIC DNA]</scope>
    <source>
        <strain evidence="16 17">H2_18</strain>
    </source>
</reference>
<dbReference type="InterPro" id="IPR023753">
    <property type="entry name" value="FAD/NAD-binding_dom"/>
</dbReference>
<dbReference type="Pfam" id="PF07992">
    <property type="entry name" value="Pyr_redox_2"/>
    <property type="match status" value="1"/>
</dbReference>
<evidence type="ECO:0000256" key="14">
    <source>
        <dbReference type="RuleBase" id="RU003692"/>
    </source>
</evidence>
<dbReference type="EC" id="1.8.1.4" evidence="3 14"/>
<dbReference type="InterPro" id="IPR000089">
    <property type="entry name" value="Biotin_lipoyl"/>
</dbReference>
<dbReference type="Pfam" id="PF00364">
    <property type="entry name" value="Biotin_lipoyl"/>
    <property type="match status" value="1"/>
</dbReference>
<comment type="subcellular location">
    <subcellularLocation>
        <location evidence="1">Cytoplasm</location>
    </subcellularLocation>
</comment>
<keyword evidence="12 14" id="KW-0676">Redox-active center</keyword>
<evidence type="ECO:0000256" key="10">
    <source>
        <dbReference type="ARBA" id="ARBA00023027"/>
    </source>
</evidence>
<evidence type="ECO:0000313" key="16">
    <source>
        <dbReference type="EMBL" id="MCU6746996.1"/>
    </source>
</evidence>
<dbReference type="InterPro" id="IPR016156">
    <property type="entry name" value="FAD/NAD-linked_Rdtase_dimer_sf"/>
</dbReference>
<dbReference type="CDD" id="cd06849">
    <property type="entry name" value="lipoyl_domain"/>
    <property type="match status" value="1"/>
</dbReference>
<dbReference type="PANTHER" id="PTHR22912:SF217">
    <property type="entry name" value="DIHYDROLIPOYL DEHYDROGENASE"/>
    <property type="match status" value="1"/>
</dbReference>
<accession>A0ABT2TAZ4</accession>
<dbReference type="InterPro" id="IPR003016">
    <property type="entry name" value="2-oxoA_DH_lipoyl-BS"/>
</dbReference>
<dbReference type="InterPro" id="IPR006258">
    <property type="entry name" value="Lipoamide_DH"/>
</dbReference>
<dbReference type="InterPro" id="IPR036188">
    <property type="entry name" value="FAD/NAD-bd_sf"/>
</dbReference>
<comment type="caution">
    <text evidence="16">The sequence shown here is derived from an EMBL/GenBank/DDBJ whole genome shotgun (WGS) entry which is preliminary data.</text>
</comment>
<dbReference type="PANTHER" id="PTHR22912">
    <property type="entry name" value="DISULFIDE OXIDOREDUCTASE"/>
    <property type="match status" value="1"/>
</dbReference>
<evidence type="ECO:0000256" key="1">
    <source>
        <dbReference type="ARBA" id="ARBA00004496"/>
    </source>
</evidence>
<dbReference type="PIRSF" id="PIRSF000350">
    <property type="entry name" value="Mercury_reductase_MerA"/>
    <property type="match status" value="1"/>
</dbReference>
<evidence type="ECO:0000256" key="11">
    <source>
        <dbReference type="ARBA" id="ARBA00023157"/>
    </source>
</evidence>
<keyword evidence="9 14" id="KW-0560">Oxidoreductase</keyword>
<dbReference type="InterPro" id="IPR012999">
    <property type="entry name" value="Pyr_OxRdtase_I_AS"/>
</dbReference>
<dbReference type="GO" id="GO:0004148">
    <property type="term" value="F:dihydrolipoyl dehydrogenase (NADH) activity"/>
    <property type="evidence" value="ECO:0007669"/>
    <property type="project" value="UniProtKB-EC"/>
</dbReference>
<name>A0ABT2TAZ4_9FIRM</name>
<gene>
    <name evidence="16" type="primary">lpdA</name>
    <name evidence="16" type="ORF">OCV51_04910</name>
</gene>
<keyword evidence="5" id="KW-0963">Cytoplasm</keyword>